<dbReference type="PANTHER" id="PTHR37422">
    <property type="entry name" value="TEICHURONIC ACID BIOSYNTHESIS PROTEIN TUAE"/>
    <property type="match status" value="1"/>
</dbReference>
<accession>A0A0C3R8H7</accession>
<feature type="transmembrane region" description="Helical" evidence="5">
    <location>
        <begin position="76"/>
        <end position="92"/>
    </location>
</feature>
<name>A0A0C3R8H7_9PORP</name>
<feature type="transmembrane region" description="Helical" evidence="5">
    <location>
        <begin position="133"/>
        <end position="155"/>
    </location>
</feature>
<dbReference type="InterPro" id="IPR007016">
    <property type="entry name" value="O-antigen_ligase-rel_domated"/>
</dbReference>
<evidence type="ECO:0000256" key="3">
    <source>
        <dbReference type="ARBA" id="ARBA00022989"/>
    </source>
</evidence>
<keyword evidence="3 5" id="KW-1133">Transmembrane helix</keyword>
<feature type="transmembrane region" description="Helical" evidence="5">
    <location>
        <begin position="6"/>
        <end position="23"/>
    </location>
</feature>
<reference evidence="7 8" key="1">
    <citation type="submission" date="2014-07" db="EMBL/GenBank/DDBJ databases">
        <title>Porphyromonadaceae bacterium OUH 308042 = ATCC BAA-2681 = DSM 28342 draft genome.</title>
        <authorList>
            <person name="Sydenham T.V."/>
            <person name="Hasman H."/>
            <person name="Justensen U.S."/>
        </authorList>
    </citation>
    <scope>NUCLEOTIDE SEQUENCE [LARGE SCALE GENOMIC DNA]</scope>
    <source>
        <strain evidence="7 8">OUH 308042</strain>
    </source>
</reference>
<dbReference type="GO" id="GO:0016020">
    <property type="term" value="C:membrane"/>
    <property type="evidence" value="ECO:0007669"/>
    <property type="project" value="UniProtKB-SubCell"/>
</dbReference>
<evidence type="ECO:0000256" key="5">
    <source>
        <dbReference type="SAM" id="Phobius"/>
    </source>
</evidence>
<feature type="transmembrane region" description="Helical" evidence="5">
    <location>
        <begin position="376"/>
        <end position="404"/>
    </location>
</feature>
<comment type="subcellular location">
    <subcellularLocation>
        <location evidence="1">Membrane</location>
        <topology evidence="1">Multi-pass membrane protein</topology>
    </subcellularLocation>
</comment>
<feature type="transmembrane region" description="Helical" evidence="5">
    <location>
        <begin position="161"/>
        <end position="181"/>
    </location>
</feature>
<comment type="caution">
    <text evidence="7">The sequence shown here is derived from an EMBL/GenBank/DDBJ whole genome shotgun (WGS) entry which is preliminary data.</text>
</comment>
<feature type="transmembrane region" description="Helical" evidence="5">
    <location>
        <begin position="442"/>
        <end position="461"/>
    </location>
</feature>
<dbReference type="EMBL" id="JPIU01000025">
    <property type="protein sequence ID" value="KIO46725.1"/>
    <property type="molecule type" value="Genomic_DNA"/>
</dbReference>
<keyword evidence="4 5" id="KW-0472">Membrane</keyword>
<dbReference type="PANTHER" id="PTHR37422:SF13">
    <property type="entry name" value="LIPOPOLYSACCHARIDE BIOSYNTHESIS PROTEIN PA4999-RELATED"/>
    <property type="match status" value="1"/>
</dbReference>
<dbReference type="Pfam" id="PF04932">
    <property type="entry name" value="Wzy_C"/>
    <property type="match status" value="1"/>
</dbReference>
<sequence>MSSQGYLYIGLLLGIIIIYKLILLKGIMMATLFACLPILLLALGWFIKNPSHSFIALYVLNYVIMGINRYVPLKSGLIMTSLTLALMVLLLLRNNYQALGFSKAKNSLTLLWSIWLIYCLFEVFNPNAMFEPWSIAFTTYALYPFVMAICIPSLFPKYHHLKLMLMLLAFLTLLASAKGYWQRNRGFDRAELYWLYVGGGASTHLIYTGVRYFSFFPDAANFGTGMGFAMIVFGISAAYVKNKWLKIYFAVAALAGGYGMLIAGTRSAMAVPFAGITCFAVLSKNYKGALTGILILIAAYCFFNFTNIGNDNGLIRRMRTAFNFNDASFQVRKKNQEQLKTYMASHPFGIGLGLGGGKAKRFKPKAFVSQIPTDSWLVMTWVETGIIGLILYMGIILTILARSAYIIMFKLKNKELKGICSALLSGIFGMVVSSYGNEVLSYPNGMIVFTAMAFIYMSRYYDKELEQFGNKQLAPHEQPA</sequence>
<dbReference type="Proteomes" id="UP000031980">
    <property type="component" value="Unassembled WGS sequence"/>
</dbReference>
<feature type="domain" description="O-antigen ligase-related" evidence="6">
    <location>
        <begin position="252"/>
        <end position="393"/>
    </location>
</feature>
<organism evidence="7 8">
    <name type="scientific">Sanguibacteroides justesenii</name>
    <dbReference type="NCBI Taxonomy" id="1547597"/>
    <lineage>
        <taxon>Bacteria</taxon>
        <taxon>Pseudomonadati</taxon>
        <taxon>Bacteroidota</taxon>
        <taxon>Bacteroidia</taxon>
        <taxon>Bacteroidales</taxon>
        <taxon>Porphyromonadaceae</taxon>
        <taxon>Sanguibacteroides</taxon>
    </lineage>
</organism>
<proteinExistence type="predicted"/>
<evidence type="ECO:0000313" key="8">
    <source>
        <dbReference type="Proteomes" id="UP000031980"/>
    </source>
</evidence>
<evidence type="ECO:0000256" key="2">
    <source>
        <dbReference type="ARBA" id="ARBA00022692"/>
    </source>
</evidence>
<dbReference type="AlphaFoldDB" id="A0A0C3R8H7"/>
<gene>
    <name evidence="7" type="ORF">BA92_02370</name>
</gene>
<feature type="transmembrane region" description="Helical" evidence="5">
    <location>
        <begin position="193"/>
        <end position="213"/>
    </location>
</feature>
<evidence type="ECO:0000256" key="4">
    <source>
        <dbReference type="ARBA" id="ARBA00023136"/>
    </source>
</evidence>
<feature type="transmembrane region" description="Helical" evidence="5">
    <location>
        <begin position="30"/>
        <end position="47"/>
    </location>
</feature>
<feature type="transmembrane region" description="Helical" evidence="5">
    <location>
        <begin position="219"/>
        <end position="240"/>
    </location>
</feature>
<protein>
    <recommendedName>
        <fullName evidence="6">O-antigen ligase-related domain-containing protein</fullName>
    </recommendedName>
</protein>
<evidence type="ECO:0000313" key="7">
    <source>
        <dbReference type="EMBL" id="KIO46725.1"/>
    </source>
</evidence>
<feature type="transmembrane region" description="Helical" evidence="5">
    <location>
        <begin position="289"/>
        <end position="309"/>
    </location>
</feature>
<evidence type="ECO:0000259" key="6">
    <source>
        <dbReference type="Pfam" id="PF04932"/>
    </source>
</evidence>
<keyword evidence="2 5" id="KW-0812">Transmembrane</keyword>
<feature type="transmembrane region" description="Helical" evidence="5">
    <location>
        <begin position="104"/>
        <end position="121"/>
    </location>
</feature>
<feature type="transmembrane region" description="Helical" evidence="5">
    <location>
        <begin position="247"/>
        <end position="269"/>
    </location>
</feature>
<dbReference type="InterPro" id="IPR051533">
    <property type="entry name" value="WaaL-like"/>
</dbReference>
<keyword evidence="8" id="KW-1185">Reference proteome</keyword>
<evidence type="ECO:0000256" key="1">
    <source>
        <dbReference type="ARBA" id="ARBA00004141"/>
    </source>
</evidence>